<accession>F0NZF4</accession>
<dbReference type="OrthoDB" id="1452202at2"/>
<feature type="transmembrane region" description="Helical" evidence="1">
    <location>
        <begin position="61"/>
        <end position="81"/>
    </location>
</feature>
<dbReference type="STRING" id="865938.Weevi_1601"/>
<evidence type="ECO:0008006" key="4">
    <source>
        <dbReference type="Google" id="ProtNLM"/>
    </source>
</evidence>
<dbReference type="AlphaFoldDB" id="F0NZF4"/>
<gene>
    <name evidence="2" type="ordered locus">Weevi_1601</name>
</gene>
<dbReference type="PANTHER" id="PTHR37305:SF1">
    <property type="entry name" value="MEMBRANE PROTEIN"/>
    <property type="match status" value="1"/>
</dbReference>
<dbReference type="EMBL" id="CP002455">
    <property type="protein sequence ID" value="ADX68301.1"/>
    <property type="molecule type" value="Genomic_DNA"/>
</dbReference>
<feature type="transmembrane region" description="Helical" evidence="1">
    <location>
        <begin position="20"/>
        <end position="41"/>
    </location>
</feature>
<dbReference type="eggNOG" id="COG1277">
    <property type="taxonomic scope" value="Bacteria"/>
</dbReference>
<organism evidence="2 3">
    <name type="scientific">Weeksella virosa (strain ATCC 43766 / DSM 16922 / JCM 21250 / CCUG 30538 / CDC 9751 / IAM 14551 / NBRC 16016 / NCTC 11634 / CL345/78)</name>
    <dbReference type="NCBI Taxonomy" id="865938"/>
    <lineage>
        <taxon>Bacteria</taxon>
        <taxon>Pseudomonadati</taxon>
        <taxon>Bacteroidota</taxon>
        <taxon>Flavobacteriia</taxon>
        <taxon>Flavobacteriales</taxon>
        <taxon>Weeksellaceae</taxon>
        <taxon>Weeksella</taxon>
    </lineage>
</organism>
<dbReference type="KEGG" id="wvi:Weevi_1601"/>
<evidence type="ECO:0000313" key="2">
    <source>
        <dbReference type="EMBL" id="ADX68301.1"/>
    </source>
</evidence>
<feature type="transmembrane region" description="Helical" evidence="1">
    <location>
        <begin position="147"/>
        <end position="170"/>
    </location>
</feature>
<dbReference type="PANTHER" id="PTHR37305">
    <property type="entry name" value="INTEGRAL MEMBRANE PROTEIN-RELATED"/>
    <property type="match status" value="1"/>
</dbReference>
<keyword evidence="3" id="KW-1185">Reference proteome</keyword>
<reference evidence="3" key="2">
    <citation type="journal article" date="2011" name="Stand. Genomic Sci.">
        <title>Complete genome sequence of Weeksella virosa type strain (9751T).</title>
        <authorList>
            <person name="Lang E."/>
            <person name="Teshima H."/>
            <person name="Lucas S."/>
            <person name="Lapidus A."/>
            <person name="Hammon N."/>
            <person name="Deshpande S."/>
            <person name="Nolan M."/>
            <person name="Cheng J."/>
            <person name="Pitluck S."/>
            <person name="Liolios K."/>
            <person name="Pagani I."/>
            <person name="Mikhailova N."/>
            <person name="Ivanova N."/>
            <person name="Mavromatis K."/>
            <person name="Pati A."/>
            <person name="Tapia R."/>
            <person name="Han C."/>
            <person name="Goodwin L."/>
            <person name="Chen A."/>
            <person name="Palaniappan K."/>
            <person name="Land M."/>
            <person name="Hauser L."/>
            <person name="Chang Y."/>
            <person name="Jeffries C."/>
            <person name="Brambilla E."/>
            <person name="Kopitz M."/>
            <person name="Rohde M."/>
            <person name="Goker M."/>
            <person name="Tindall B."/>
            <person name="Detter J."/>
            <person name="Woyke T."/>
            <person name="Bristow J."/>
            <person name="Eisen J."/>
            <person name="Markowitz V."/>
            <person name="Hugenholtz P."/>
            <person name="Klenk H."/>
            <person name="Kyrpides N."/>
        </authorList>
    </citation>
    <scope>NUCLEOTIDE SEQUENCE [LARGE SCALE GENOMIC DNA]</scope>
    <source>
        <strain evidence="3">ATCC 43766 / DSM 16922 / JCM 21250 / NBRC 16016 / NCTC 11634 / CL345/78</strain>
    </source>
</reference>
<dbReference type="Proteomes" id="UP000008641">
    <property type="component" value="Chromosome"/>
</dbReference>
<dbReference type="RefSeq" id="WP_013598690.1">
    <property type="nucleotide sequence ID" value="NC_015144.1"/>
</dbReference>
<proteinExistence type="predicted"/>
<name>F0NZF4_WEEVC</name>
<evidence type="ECO:0000256" key="1">
    <source>
        <dbReference type="SAM" id="Phobius"/>
    </source>
</evidence>
<keyword evidence="1" id="KW-1133">Transmembrane helix</keyword>
<evidence type="ECO:0000313" key="3">
    <source>
        <dbReference type="Proteomes" id="UP000008641"/>
    </source>
</evidence>
<feature type="transmembrane region" description="Helical" evidence="1">
    <location>
        <begin position="111"/>
        <end position="135"/>
    </location>
</feature>
<protein>
    <recommendedName>
        <fullName evidence="4">Excinuclease ABC subunit B</fullName>
    </recommendedName>
</protein>
<dbReference type="HOGENOM" id="CLU_086347_0_0_10"/>
<feature type="transmembrane region" description="Helical" evidence="1">
    <location>
        <begin position="177"/>
        <end position="201"/>
    </location>
</feature>
<keyword evidence="1" id="KW-0472">Membrane</keyword>
<sequence length="277" mass="31196">MKRLLNIEWNKIFYNKGTRIFVILYFAMIVAMGVILPVFKINVNGIDLNLVKMGGLKIPYIWHNLVWLIAFGKFFLAVILINNISNEYAFGTIKQNMIDGLSKKEFFASKLLSTLLLALGSTVFVFLAGLVLAFFKNENVNILSGSSFVLGYFVEITNYLLIAVFLSFLLKKSAFAILALFVLSFGETIIKGIEYLVRMYIKTGENLDEKMTLLSSYLPFNSNSSIVGYPAVDIGNYLTKGELFVASSVNWASFSVNILYCFLFIYGSLALLKKRDL</sequence>
<feature type="transmembrane region" description="Helical" evidence="1">
    <location>
        <begin position="251"/>
        <end position="272"/>
    </location>
</feature>
<reference evidence="2 3" key="1">
    <citation type="journal article" date="2011" name="Stand. Genomic Sci.">
        <title>Complete genome sequence of Weeksella virosa type strain (9751).</title>
        <authorList>
            <person name="Lang E."/>
            <person name="Teshima H."/>
            <person name="Lucas S."/>
            <person name="Lapidus A."/>
            <person name="Hammon N."/>
            <person name="Deshpande S."/>
            <person name="Nolan M."/>
            <person name="Cheng J.F."/>
            <person name="Pitluck S."/>
            <person name="Liolios K."/>
            <person name="Pagani I."/>
            <person name="Mikhailova N."/>
            <person name="Ivanova N."/>
            <person name="Mavromatis K."/>
            <person name="Pati A."/>
            <person name="Tapia R."/>
            <person name="Han C."/>
            <person name="Goodwin L."/>
            <person name="Chen A."/>
            <person name="Palaniappan K."/>
            <person name="Land M."/>
            <person name="Hauser L."/>
            <person name="Chang Y.J."/>
            <person name="Jeffries C.D."/>
            <person name="Brambilla E.M."/>
            <person name="Kopitz M."/>
            <person name="Rohde M."/>
            <person name="Goker M."/>
            <person name="Tindall B.J."/>
            <person name="Detter J.C."/>
            <person name="Woyke T."/>
            <person name="Bristow J."/>
            <person name="Eisen J.A."/>
            <person name="Markowitz V."/>
            <person name="Hugenholtz P."/>
            <person name="Klenk H.P."/>
            <person name="Kyrpides N.C."/>
        </authorList>
    </citation>
    <scope>NUCLEOTIDE SEQUENCE [LARGE SCALE GENOMIC DNA]</scope>
    <source>
        <strain evidence="3">ATCC 43766 / DSM 16922 / JCM 21250 / NBRC 16016 / NCTC 11634 / CL345/78</strain>
    </source>
</reference>
<keyword evidence="1" id="KW-0812">Transmembrane</keyword>